<sequence length="83" mass="8699">MNGGFAMTEAHCLTQMSGEKSVPAHLTLLRDALARGQGKNAQACAATRAARGHTSSRRGPGRTGPTTQITLAQWVSRTTSCTT</sequence>
<keyword evidence="3" id="KW-1185">Reference proteome</keyword>
<evidence type="ECO:0000313" key="3">
    <source>
        <dbReference type="Proteomes" id="UP000660675"/>
    </source>
</evidence>
<feature type="compositionally biased region" description="Basic residues" evidence="1">
    <location>
        <begin position="50"/>
        <end position="60"/>
    </location>
</feature>
<comment type="caution">
    <text evidence="2">The sequence shown here is derived from an EMBL/GenBank/DDBJ whole genome shotgun (WGS) entry which is preliminary data.</text>
</comment>
<organism evidence="2 3">
    <name type="scientific">Streptomyces gelaticus</name>
    <dbReference type="NCBI Taxonomy" id="285446"/>
    <lineage>
        <taxon>Bacteria</taxon>
        <taxon>Bacillati</taxon>
        <taxon>Actinomycetota</taxon>
        <taxon>Actinomycetes</taxon>
        <taxon>Kitasatosporales</taxon>
        <taxon>Streptomycetaceae</taxon>
        <taxon>Streptomyces</taxon>
    </lineage>
</organism>
<gene>
    <name evidence="2" type="ORF">GCM10015535_34090</name>
</gene>
<dbReference type="Proteomes" id="UP000660675">
    <property type="component" value="Unassembled WGS sequence"/>
</dbReference>
<dbReference type="EMBL" id="BMTF01000010">
    <property type="protein sequence ID" value="GGV86255.1"/>
    <property type="molecule type" value="Genomic_DNA"/>
</dbReference>
<feature type="region of interest" description="Disordered" evidence="1">
    <location>
        <begin position="46"/>
        <end position="67"/>
    </location>
</feature>
<protein>
    <submittedName>
        <fullName evidence="2">Uncharacterized protein</fullName>
    </submittedName>
</protein>
<name>A0ABQ2W2X3_9ACTN</name>
<proteinExistence type="predicted"/>
<evidence type="ECO:0000256" key="1">
    <source>
        <dbReference type="SAM" id="MobiDB-lite"/>
    </source>
</evidence>
<evidence type="ECO:0000313" key="2">
    <source>
        <dbReference type="EMBL" id="GGV86255.1"/>
    </source>
</evidence>
<reference evidence="3" key="1">
    <citation type="journal article" date="2019" name="Int. J. Syst. Evol. Microbiol.">
        <title>The Global Catalogue of Microorganisms (GCM) 10K type strain sequencing project: providing services to taxonomists for standard genome sequencing and annotation.</title>
        <authorList>
            <consortium name="The Broad Institute Genomics Platform"/>
            <consortium name="The Broad Institute Genome Sequencing Center for Infectious Disease"/>
            <person name="Wu L."/>
            <person name="Ma J."/>
        </authorList>
    </citation>
    <scope>NUCLEOTIDE SEQUENCE [LARGE SCALE GENOMIC DNA]</scope>
    <source>
        <strain evidence="3">JCM 4376</strain>
    </source>
</reference>
<accession>A0ABQ2W2X3</accession>